<sequence>MLNKRPCSGLEFDLLTANTYEWIAAIQRQDHRSSQLLPKSKSTATPFRRGHSSTSKKRSLFKSTGSQRRRAPGGDSKPVLRELEDIIFDQVLYSRSNKEKVSRKWIQETARAMVTSDLHTPEFAASDK</sequence>
<gene>
    <name evidence="2" type="primary">AlNc14C421G11528</name>
    <name evidence="2" type="ORF">ALNC14_129870</name>
</gene>
<dbReference type="HOGENOM" id="CLU_1963665_0_0_1"/>
<protein>
    <submittedName>
        <fullName evidence="2">AlNc14C421G11528 protein</fullName>
    </submittedName>
</protein>
<dbReference type="AlphaFoldDB" id="F0WZC5"/>
<name>F0WZC5_9STRA</name>
<feature type="region of interest" description="Disordered" evidence="1">
    <location>
        <begin position="31"/>
        <end position="77"/>
    </location>
</feature>
<evidence type="ECO:0000256" key="1">
    <source>
        <dbReference type="SAM" id="MobiDB-lite"/>
    </source>
</evidence>
<evidence type="ECO:0000313" key="2">
    <source>
        <dbReference type="EMBL" id="CCA26843.1"/>
    </source>
</evidence>
<accession>F0WZC5</accession>
<reference evidence="2" key="2">
    <citation type="submission" date="2011-02" db="EMBL/GenBank/DDBJ databases">
        <authorList>
            <person name="MacLean D."/>
        </authorList>
    </citation>
    <scope>NUCLEOTIDE SEQUENCE</scope>
</reference>
<organism evidence="2">
    <name type="scientific">Albugo laibachii Nc14</name>
    <dbReference type="NCBI Taxonomy" id="890382"/>
    <lineage>
        <taxon>Eukaryota</taxon>
        <taxon>Sar</taxon>
        <taxon>Stramenopiles</taxon>
        <taxon>Oomycota</taxon>
        <taxon>Peronosporomycetes</taxon>
        <taxon>Albuginales</taxon>
        <taxon>Albuginaceae</taxon>
        <taxon>Albugo</taxon>
    </lineage>
</organism>
<feature type="compositionally biased region" description="Polar residues" evidence="1">
    <location>
        <begin position="34"/>
        <end position="45"/>
    </location>
</feature>
<proteinExistence type="predicted"/>
<feature type="compositionally biased region" description="Basic residues" evidence="1">
    <location>
        <begin position="48"/>
        <end position="60"/>
    </location>
</feature>
<dbReference type="EMBL" id="FR824464">
    <property type="protein sequence ID" value="CCA26843.1"/>
    <property type="molecule type" value="Genomic_DNA"/>
</dbReference>
<reference evidence="2" key="1">
    <citation type="journal article" date="2011" name="PLoS Biol.">
        <title>Gene gain and loss during evolution of obligate parasitism in the white rust pathogen of Arabidopsis thaliana.</title>
        <authorList>
            <person name="Kemen E."/>
            <person name="Gardiner A."/>
            <person name="Schultz-Larsen T."/>
            <person name="Kemen A.C."/>
            <person name="Balmuth A.L."/>
            <person name="Robert-Seilaniantz A."/>
            <person name="Bailey K."/>
            <person name="Holub E."/>
            <person name="Studholme D.J."/>
            <person name="Maclean D."/>
            <person name="Jones J.D."/>
        </authorList>
    </citation>
    <scope>NUCLEOTIDE SEQUENCE</scope>
</reference>